<comment type="caution">
    <text evidence="6">The sequence shown here is derived from an EMBL/GenBank/DDBJ whole genome shotgun (WGS) entry which is preliminary data.</text>
</comment>
<evidence type="ECO:0000259" key="5">
    <source>
        <dbReference type="PROSITE" id="PS51352"/>
    </source>
</evidence>
<organism evidence="6 7">
    <name type="scientific">Paenibacillus glycinis</name>
    <dbReference type="NCBI Taxonomy" id="2697035"/>
    <lineage>
        <taxon>Bacteria</taxon>
        <taxon>Bacillati</taxon>
        <taxon>Bacillota</taxon>
        <taxon>Bacilli</taxon>
        <taxon>Bacillales</taxon>
        <taxon>Paenibacillaceae</taxon>
        <taxon>Paenibacillus</taxon>
    </lineage>
</organism>
<evidence type="ECO:0000256" key="2">
    <source>
        <dbReference type="ARBA" id="ARBA00022559"/>
    </source>
</evidence>
<dbReference type="InterPro" id="IPR000889">
    <property type="entry name" value="Glutathione_peroxidase"/>
</dbReference>
<evidence type="ECO:0000313" key="6">
    <source>
        <dbReference type="EMBL" id="NBD25430.1"/>
    </source>
</evidence>
<protein>
    <recommendedName>
        <fullName evidence="4">Glutathione peroxidase</fullName>
    </recommendedName>
</protein>
<evidence type="ECO:0000256" key="1">
    <source>
        <dbReference type="ARBA" id="ARBA00006926"/>
    </source>
</evidence>
<dbReference type="PRINTS" id="PR01011">
    <property type="entry name" value="GLUTPROXDASE"/>
</dbReference>
<name>A0ABW9XRY9_9BACL</name>
<dbReference type="SUPFAM" id="SSF52833">
    <property type="entry name" value="Thioredoxin-like"/>
    <property type="match status" value="1"/>
</dbReference>
<feature type="domain" description="Thioredoxin" evidence="5">
    <location>
        <begin position="1"/>
        <end position="182"/>
    </location>
</feature>
<dbReference type="EMBL" id="JAAAMV010000012">
    <property type="protein sequence ID" value="NBD25430.1"/>
    <property type="molecule type" value="Genomic_DNA"/>
</dbReference>
<evidence type="ECO:0000256" key="3">
    <source>
        <dbReference type="ARBA" id="ARBA00023002"/>
    </source>
</evidence>
<evidence type="ECO:0000313" key="7">
    <source>
        <dbReference type="Proteomes" id="UP000665561"/>
    </source>
</evidence>
<dbReference type="CDD" id="cd00340">
    <property type="entry name" value="GSH_Peroxidase"/>
    <property type="match status" value="1"/>
</dbReference>
<gene>
    <name evidence="6" type="ORF">GT019_16235</name>
</gene>
<dbReference type="PANTHER" id="PTHR11592">
    <property type="entry name" value="GLUTATHIONE PEROXIDASE"/>
    <property type="match status" value="1"/>
</dbReference>
<evidence type="ECO:0000256" key="4">
    <source>
        <dbReference type="RuleBase" id="RU000499"/>
    </source>
</evidence>
<sequence>MSIYDFTVQGIDGEPIPLSAYRGRVLLIVNTASRCGYARQLAGLQQLYDAYRGQGFDMLGFPCNQFNAKEPEDGAEIRTYCEATFGASFPLAAKVDVVGERAHPLFAYLTGRAPFQGFDHADENGRWMRDFLQAKHPDLYAGDGIKWNFAKFLVGRDGTIAGRFETPEEPDRLAPVIESLLRA</sequence>
<keyword evidence="3 4" id="KW-0560">Oxidoreductase</keyword>
<dbReference type="PIRSF" id="PIRSF000303">
    <property type="entry name" value="Glutathion_perox"/>
    <property type="match status" value="1"/>
</dbReference>
<dbReference type="PROSITE" id="PS51352">
    <property type="entry name" value="THIOREDOXIN_2"/>
    <property type="match status" value="1"/>
</dbReference>
<dbReference type="PROSITE" id="PS00460">
    <property type="entry name" value="GLUTATHIONE_PEROXID_1"/>
    <property type="match status" value="1"/>
</dbReference>
<dbReference type="PANTHER" id="PTHR11592:SF78">
    <property type="entry name" value="GLUTATHIONE PEROXIDASE"/>
    <property type="match status" value="1"/>
</dbReference>
<dbReference type="PROSITE" id="PS00763">
    <property type="entry name" value="GLUTATHIONE_PEROXID_2"/>
    <property type="match status" value="1"/>
</dbReference>
<dbReference type="InterPro" id="IPR029759">
    <property type="entry name" value="GPX_AS"/>
</dbReference>
<accession>A0ABW9XRY9</accession>
<dbReference type="PROSITE" id="PS51355">
    <property type="entry name" value="GLUTATHIONE_PEROXID_3"/>
    <property type="match status" value="1"/>
</dbReference>
<dbReference type="InterPro" id="IPR036249">
    <property type="entry name" value="Thioredoxin-like_sf"/>
</dbReference>
<keyword evidence="7" id="KW-1185">Reference proteome</keyword>
<keyword evidence="2 4" id="KW-0575">Peroxidase</keyword>
<dbReference type="Proteomes" id="UP000665561">
    <property type="component" value="Unassembled WGS sequence"/>
</dbReference>
<dbReference type="Pfam" id="PF00255">
    <property type="entry name" value="GSHPx"/>
    <property type="match status" value="1"/>
</dbReference>
<dbReference type="Gene3D" id="3.40.30.10">
    <property type="entry name" value="Glutaredoxin"/>
    <property type="match status" value="1"/>
</dbReference>
<comment type="similarity">
    <text evidence="1 4">Belongs to the glutathione peroxidase family.</text>
</comment>
<dbReference type="InterPro" id="IPR013766">
    <property type="entry name" value="Thioredoxin_domain"/>
</dbReference>
<proteinExistence type="inferred from homology"/>
<dbReference type="RefSeq" id="WP_161744367.1">
    <property type="nucleotide sequence ID" value="NZ_JAAAMV010000012.1"/>
</dbReference>
<reference evidence="6 7" key="1">
    <citation type="submission" date="2020-01" db="EMBL/GenBank/DDBJ databases">
        <title>Paenibacillus soybeanensis sp. nov. isolated from the nodules of soybean (Glycine max(L.) Merr).</title>
        <authorList>
            <person name="Wang H."/>
        </authorList>
    </citation>
    <scope>NUCLEOTIDE SEQUENCE [LARGE SCALE GENOMIC DNA]</scope>
    <source>
        <strain evidence="6 7">T1</strain>
    </source>
</reference>
<dbReference type="InterPro" id="IPR029760">
    <property type="entry name" value="GPX_CS"/>
</dbReference>